<protein>
    <submittedName>
        <fullName evidence="2">Uncharacterized protein</fullName>
    </submittedName>
</protein>
<gene>
    <name evidence="2" type="ORF">GALL_465740</name>
</gene>
<keyword evidence="1" id="KW-0472">Membrane</keyword>
<keyword evidence="1" id="KW-0812">Transmembrane</keyword>
<comment type="caution">
    <text evidence="2">The sequence shown here is derived from an EMBL/GenBank/DDBJ whole genome shotgun (WGS) entry which is preliminary data.</text>
</comment>
<dbReference type="AlphaFoldDB" id="A0A1J5PJX0"/>
<accession>A0A1J5PJX0</accession>
<evidence type="ECO:0000313" key="2">
    <source>
        <dbReference type="EMBL" id="OIQ71806.1"/>
    </source>
</evidence>
<sequence>MLAVAEYAQALEIDHLLRDLLGRVGAAFCLHVVAAELAAIGLFDLVFDRQAMAIPARHIHRVIARKLAGFGDHVLEDFVDRVADMDLAIGIGRSVV</sequence>
<proteinExistence type="predicted"/>
<dbReference type="EMBL" id="MLJW01003552">
    <property type="protein sequence ID" value="OIQ71806.1"/>
    <property type="molecule type" value="Genomic_DNA"/>
</dbReference>
<keyword evidence="1" id="KW-1133">Transmembrane helix</keyword>
<reference evidence="2" key="1">
    <citation type="submission" date="2016-10" db="EMBL/GenBank/DDBJ databases">
        <title>Sequence of Gallionella enrichment culture.</title>
        <authorList>
            <person name="Poehlein A."/>
            <person name="Muehling M."/>
            <person name="Daniel R."/>
        </authorList>
    </citation>
    <scope>NUCLEOTIDE SEQUENCE</scope>
</reference>
<feature type="transmembrane region" description="Helical" evidence="1">
    <location>
        <begin position="24"/>
        <end position="47"/>
    </location>
</feature>
<organism evidence="2">
    <name type="scientific">mine drainage metagenome</name>
    <dbReference type="NCBI Taxonomy" id="410659"/>
    <lineage>
        <taxon>unclassified sequences</taxon>
        <taxon>metagenomes</taxon>
        <taxon>ecological metagenomes</taxon>
    </lineage>
</organism>
<dbReference type="AntiFam" id="ANF00157">
    <property type="entry name" value="Shadow ORF (opposite ileS)"/>
</dbReference>
<name>A0A1J5PJX0_9ZZZZ</name>
<evidence type="ECO:0000256" key="1">
    <source>
        <dbReference type="SAM" id="Phobius"/>
    </source>
</evidence>